<evidence type="ECO:0000256" key="4">
    <source>
        <dbReference type="ARBA" id="ARBA00023163"/>
    </source>
</evidence>
<evidence type="ECO:0000256" key="3">
    <source>
        <dbReference type="ARBA" id="ARBA00023125"/>
    </source>
</evidence>
<dbReference type="InterPro" id="IPR011598">
    <property type="entry name" value="bHLH_dom"/>
</dbReference>
<dbReference type="GO" id="GO:0046983">
    <property type="term" value="F:protein dimerization activity"/>
    <property type="evidence" value="ECO:0007669"/>
    <property type="project" value="InterPro"/>
</dbReference>
<sequence length="462" mass="50237">MHASLASSKDINLLFTSTLKHSEAKLQHKNKGTMASNLHHRHQQQLNSGSKRFRSAPSSLLDNYVDGSSGEGEEGCEDFIQPYSSSPEAESIFARFMSCGAGAGSPSSDLREISDKSPAVSATTTRAANQRNSQFMTSMEHEAEVVPQQNGYSSASQILYQAPVPAPLTSQSSIIVDNSYKMVNSMIVDHKNPSQVKTTSSNLIRHSSSPAGFLSHLENGFGLTRGVGNFRAGNSTNREAAPATSRLKNQINFSSGPPSSSGLMSQISEIENESMEANSPDDGSLGNSNGGNRCYMPNFPVGSWDDSALISENFSGLKRVRVPDGKMLAGLNPSETQNREAGNRPVGLTHHFSLPKTSAEIAAMDNFLQFQDSVPCKIRAKRGCATHPRSIAERVRRTRISERMRKLQELVPNMDKQTNTADMLDLAVDYIKDLQKQVKELNDNQASCICSSKQKPYSSPTV</sequence>
<dbReference type="CDD" id="cd11393">
    <property type="entry name" value="bHLH_AtbHLH_like"/>
    <property type="match status" value="1"/>
</dbReference>
<dbReference type="SMART" id="SM00353">
    <property type="entry name" value="HLH"/>
    <property type="match status" value="1"/>
</dbReference>
<dbReference type="PANTHER" id="PTHR16223">
    <property type="entry name" value="TRANSCRIPTION FACTOR BHLH83-RELATED"/>
    <property type="match status" value="1"/>
</dbReference>
<feature type="region of interest" description="Disordered" evidence="6">
    <location>
        <begin position="39"/>
        <end position="81"/>
    </location>
</feature>
<evidence type="ECO:0000256" key="5">
    <source>
        <dbReference type="ARBA" id="ARBA00023242"/>
    </source>
</evidence>
<dbReference type="OrthoDB" id="2019494at2759"/>
<evidence type="ECO:0000256" key="6">
    <source>
        <dbReference type="SAM" id="MobiDB-lite"/>
    </source>
</evidence>
<evidence type="ECO:0000256" key="1">
    <source>
        <dbReference type="ARBA" id="ARBA00004123"/>
    </source>
</evidence>
<reference evidence="8" key="1">
    <citation type="journal article" date="2023" name="Plant J.">
        <title>The genome of the king protea, Protea cynaroides.</title>
        <authorList>
            <person name="Chang J."/>
            <person name="Duong T.A."/>
            <person name="Schoeman C."/>
            <person name="Ma X."/>
            <person name="Roodt D."/>
            <person name="Barker N."/>
            <person name="Li Z."/>
            <person name="Van de Peer Y."/>
            <person name="Mizrachi E."/>
        </authorList>
    </citation>
    <scope>NUCLEOTIDE SEQUENCE</scope>
    <source>
        <tissue evidence="8">Young leaves</tissue>
    </source>
</reference>
<feature type="region of interest" description="Disordered" evidence="6">
    <location>
        <begin position="235"/>
        <end position="264"/>
    </location>
</feature>
<feature type="compositionally biased region" description="Low complexity" evidence="6">
    <location>
        <begin position="278"/>
        <end position="291"/>
    </location>
</feature>
<comment type="subcellular location">
    <subcellularLocation>
        <location evidence="1">Nucleus</location>
    </subcellularLocation>
</comment>
<dbReference type="Gene3D" id="4.10.280.10">
    <property type="entry name" value="Helix-loop-helix DNA-binding domain"/>
    <property type="match status" value="1"/>
</dbReference>
<keyword evidence="2" id="KW-0805">Transcription regulation</keyword>
<evidence type="ECO:0000256" key="2">
    <source>
        <dbReference type="ARBA" id="ARBA00023015"/>
    </source>
</evidence>
<feature type="region of interest" description="Disordered" evidence="6">
    <location>
        <begin position="272"/>
        <end position="291"/>
    </location>
</feature>
<proteinExistence type="predicted"/>
<dbReference type="AlphaFoldDB" id="A0A9Q0KYB5"/>
<accession>A0A9Q0KYB5</accession>
<gene>
    <name evidence="8" type="ORF">NE237_009639</name>
</gene>
<dbReference type="SUPFAM" id="SSF47459">
    <property type="entry name" value="HLH, helix-loop-helix DNA-binding domain"/>
    <property type="match status" value="1"/>
</dbReference>
<evidence type="ECO:0000313" key="8">
    <source>
        <dbReference type="EMBL" id="KAJ4978859.1"/>
    </source>
</evidence>
<dbReference type="EMBL" id="JAMYWD010000002">
    <property type="protein sequence ID" value="KAJ4978859.1"/>
    <property type="molecule type" value="Genomic_DNA"/>
</dbReference>
<organism evidence="8 9">
    <name type="scientific">Protea cynaroides</name>
    <dbReference type="NCBI Taxonomy" id="273540"/>
    <lineage>
        <taxon>Eukaryota</taxon>
        <taxon>Viridiplantae</taxon>
        <taxon>Streptophyta</taxon>
        <taxon>Embryophyta</taxon>
        <taxon>Tracheophyta</taxon>
        <taxon>Spermatophyta</taxon>
        <taxon>Magnoliopsida</taxon>
        <taxon>Proteales</taxon>
        <taxon>Proteaceae</taxon>
        <taxon>Protea</taxon>
    </lineage>
</organism>
<name>A0A9Q0KYB5_9MAGN</name>
<evidence type="ECO:0000313" key="9">
    <source>
        <dbReference type="Proteomes" id="UP001141806"/>
    </source>
</evidence>
<keyword evidence="4" id="KW-0804">Transcription</keyword>
<dbReference type="Pfam" id="PF00010">
    <property type="entry name" value="HLH"/>
    <property type="match status" value="1"/>
</dbReference>
<keyword evidence="5" id="KW-0539">Nucleus</keyword>
<feature type="compositionally biased region" description="Polar residues" evidence="6">
    <location>
        <begin position="44"/>
        <end position="61"/>
    </location>
</feature>
<dbReference type="Proteomes" id="UP001141806">
    <property type="component" value="Unassembled WGS sequence"/>
</dbReference>
<dbReference type="GO" id="GO:0005634">
    <property type="term" value="C:nucleus"/>
    <property type="evidence" value="ECO:0007669"/>
    <property type="project" value="UniProtKB-SubCell"/>
</dbReference>
<keyword evidence="9" id="KW-1185">Reference proteome</keyword>
<dbReference type="PANTHER" id="PTHR16223:SF125">
    <property type="entry name" value="OS08G0506700 PROTEIN"/>
    <property type="match status" value="1"/>
</dbReference>
<dbReference type="PROSITE" id="PS50888">
    <property type="entry name" value="BHLH"/>
    <property type="match status" value="1"/>
</dbReference>
<keyword evidence="3" id="KW-0238">DNA-binding</keyword>
<protein>
    <recommendedName>
        <fullName evidence="7">BHLH domain-containing protein</fullName>
    </recommendedName>
</protein>
<dbReference type="FunFam" id="4.10.280.10:FF:000021">
    <property type="entry name" value="Transcription factor bHLH130 family"/>
    <property type="match status" value="1"/>
</dbReference>
<evidence type="ECO:0000259" key="7">
    <source>
        <dbReference type="PROSITE" id="PS50888"/>
    </source>
</evidence>
<dbReference type="InterPro" id="IPR045239">
    <property type="entry name" value="bHLH95_bHLH"/>
</dbReference>
<comment type="caution">
    <text evidence="8">The sequence shown here is derived from an EMBL/GenBank/DDBJ whole genome shotgun (WGS) entry which is preliminary data.</text>
</comment>
<feature type="domain" description="BHLH" evidence="7">
    <location>
        <begin position="384"/>
        <end position="434"/>
    </location>
</feature>
<dbReference type="GO" id="GO:0000981">
    <property type="term" value="F:DNA-binding transcription factor activity, RNA polymerase II-specific"/>
    <property type="evidence" value="ECO:0007669"/>
    <property type="project" value="TreeGrafter"/>
</dbReference>
<dbReference type="InterPro" id="IPR036638">
    <property type="entry name" value="HLH_DNA-bd_sf"/>
</dbReference>
<dbReference type="GO" id="GO:0000978">
    <property type="term" value="F:RNA polymerase II cis-regulatory region sequence-specific DNA binding"/>
    <property type="evidence" value="ECO:0007669"/>
    <property type="project" value="TreeGrafter"/>
</dbReference>
<dbReference type="InterPro" id="IPR045843">
    <property type="entry name" value="IND-like"/>
</dbReference>